<name>A0A6A6SLB4_9PLEO</name>
<organism evidence="1 2">
    <name type="scientific">Lophiostoma macrostomum CBS 122681</name>
    <dbReference type="NCBI Taxonomy" id="1314788"/>
    <lineage>
        <taxon>Eukaryota</taxon>
        <taxon>Fungi</taxon>
        <taxon>Dikarya</taxon>
        <taxon>Ascomycota</taxon>
        <taxon>Pezizomycotina</taxon>
        <taxon>Dothideomycetes</taxon>
        <taxon>Pleosporomycetidae</taxon>
        <taxon>Pleosporales</taxon>
        <taxon>Lophiostomataceae</taxon>
        <taxon>Lophiostoma</taxon>
    </lineage>
</organism>
<dbReference type="EMBL" id="MU004529">
    <property type="protein sequence ID" value="KAF2648616.1"/>
    <property type="molecule type" value="Genomic_DNA"/>
</dbReference>
<accession>A0A6A6SLB4</accession>
<dbReference type="AlphaFoldDB" id="A0A6A6SLB4"/>
<proteinExistence type="predicted"/>
<keyword evidence="2" id="KW-1185">Reference proteome</keyword>
<reference evidence="1" key="1">
    <citation type="journal article" date="2020" name="Stud. Mycol.">
        <title>101 Dothideomycetes genomes: a test case for predicting lifestyles and emergence of pathogens.</title>
        <authorList>
            <person name="Haridas S."/>
            <person name="Albert R."/>
            <person name="Binder M."/>
            <person name="Bloem J."/>
            <person name="Labutti K."/>
            <person name="Salamov A."/>
            <person name="Andreopoulos B."/>
            <person name="Baker S."/>
            <person name="Barry K."/>
            <person name="Bills G."/>
            <person name="Bluhm B."/>
            <person name="Cannon C."/>
            <person name="Castanera R."/>
            <person name="Culley D."/>
            <person name="Daum C."/>
            <person name="Ezra D."/>
            <person name="Gonzalez J."/>
            <person name="Henrissat B."/>
            <person name="Kuo A."/>
            <person name="Liang C."/>
            <person name="Lipzen A."/>
            <person name="Lutzoni F."/>
            <person name="Magnuson J."/>
            <person name="Mondo S."/>
            <person name="Nolan M."/>
            <person name="Ohm R."/>
            <person name="Pangilinan J."/>
            <person name="Park H.-J."/>
            <person name="Ramirez L."/>
            <person name="Alfaro M."/>
            <person name="Sun H."/>
            <person name="Tritt A."/>
            <person name="Yoshinaga Y."/>
            <person name="Zwiers L.-H."/>
            <person name="Turgeon B."/>
            <person name="Goodwin S."/>
            <person name="Spatafora J."/>
            <person name="Crous P."/>
            <person name="Grigoriev I."/>
        </authorList>
    </citation>
    <scope>NUCLEOTIDE SEQUENCE</scope>
    <source>
        <strain evidence="1">CBS 122681</strain>
    </source>
</reference>
<gene>
    <name evidence="1" type="ORF">K491DRAFT_722391</name>
</gene>
<dbReference type="Proteomes" id="UP000799324">
    <property type="component" value="Unassembled WGS sequence"/>
</dbReference>
<evidence type="ECO:0000313" key="1">
    <source>
        <dbReference type="EMBL" id="KAF2648616.1"/>
    </source>
</evidence>
<protein>
    <submittedName>
        <fullName evidence="1">Uncharacterized protein</fullName>
    </submittedName>
</protein>
<evidence type="ECO:0000313" key="2">
    <source>
        <dbReference type="Proteomes" id="UP000799324"/>
    </source>
</evidence>
<sequence>MPPMTDYFSHTFFTSSWMPQEDHPEPVEDPDIFTLTEALTWTRLEPLVFPEWADVNFKTPPLPLRADRHAQIVNNPSQPPYKDVSQLDIPVSTDLVTRRKRERVDDRESDGMEEECRKIKNPRIEANTDLVAVRKRKRYDDHLINTMTEEFRKTKKLRAEAAL</sequence>